<evidence type="ECO:0000256" key="6">
    <source>
        <dbReference type="SAM" id="Phobius"/>
    </source>
</evidence>
<accession>A0ABW5YCM6</accession>
<evidence type="ECO:0000256" key="2">
    <source>
        <dbReference type="ARBA" id="ARBA00012438"/>
    </source>
</evidence>
<dbReference type="Gene3D" id="3.30.450.20">
    <property type="entry name" value="PAS domain"/>
    <property type="match status" value="3"/>
</dbReference>
<dbReference type="SMART" id="SM00091">
    <property type="entry name" value="PAS"/>
    <property type="match status" value="2"/>
</dbReference>
<keyword evidence="6" id="KW-0472">Membrane</keyword>
<dbReference type="PROSITE" id="PS50112">
    <property type="entry name" value="PAS"/>
    <property type="match status" value="2"/>
</dbReference>
<dbReference type="PROSITE" id="PS50113">
    <property type="entry name" value="PAC"/>
    <property type="match status" value="2"/>
</dbReference>
<dbReference type="RefSeq" id="WP_377185651.1">
    <property type="nucleotide sequence ID" value="NZ_JBHUPD010000002.1"/>
</dbReference>
<evidence type="ECO:0000256" key="5">
    <source>
        <dbReference type="ARBA" id="ARBA00022777"/>
    </source>
</evidence>
<feature type="transmembrane region" description="Helical" evidence="6">
    <location>
        <begin position="48"/>
        <end position="70"/>
    </location>
</feature>
<feature type="domain" description="PAC" evidence="8">
    <location>
        <begin position="283"/>
        <end position="335"/>
    </location>
</feature>
<dbReference type="EMBL" id="JBHUPD010000002">
    <property type="protein sequence ID" value="MFD2873179.1"/>
    <property type="molecule type" value="Genomic_DNA"/>
</dbReference>
<gene>
    <name evidence="9" type="ORF">ACFS5N_11905</name>
</gene>
<evidence type="ECO:0000256" key="4">
    <source>
        <dbReference type="ARBA" id="ARBA00022679"/>
    </source>
</evidence>
<feature type="domain" description="PAC" evidence="8">
    <location>
        <begin position="416"/>
        <end position="469"/>
    </location>
</feature>
<dbReference type="InterPro" id="IPR013656">
    <property type="entry name" value="PAS_4"/>
</dbReference>
<dbReference type="InterPro" id="IPR013655">
    <property type="entry name" value="PAS_fold_3"/>
</dbReference>
<dbReference type="EC" id="2.7.13.3" evidence="2"/>
<sequence length="683" mass="78260">MSSIFRIPDKEKNYQSYMVFALTIIWSLAAGLVVIIGFFYFPSLWSRWLILLSTAIIIAIANLTLNYFGYPRTASWSLCTMLWLYITLPCITAGGIFAPGILSQTAIILTAGFLLGRRGGLAIGLITIMADLALAWLDVKGLLPAAVVRHDPISRWISAIIPFGTVMVLQYYAIDNLRSGLTSMQREIVRRKQAETTKDETLRELSERKNELQDYKYALDISAIVGISDVDGNFTYVNENFCKVSKYTANELVGQPHTILWSGVHPPEYFTELGNSMQAGKPYQGEFCNRAKDGSLYWVDSTVVPFLDDKGQVYQYISINRDITQKKEAEELLRASEERYKSIITVSNTGAWEYDHETQRVWYSAQYFAMLGYDEPEGVWEDTESLSWVSRLHPEDRERAVGIFDDFLQGNATDIYENFFRMRHQNGSWVWILSRAKRLQDKDGALTNICLGTHTDITERVKAEDKIRETEHLVKKITSQVPGNTYMFEIEENGIPNILFVNRGSEEFNFAADLKDISSNAKKFLEVWHPDDRALFTEKMKEAYRTGASISFQYRVIFNGVVRWRWLQAVPEKNKEGKVIWYGATRDVTDLVDYIASAEQILFDISHVLRRPVSSMLAITTLISEGGLDQDELLHFVRQLHPVALEMDKFMLELNQVYEQKRQINSLNVDFPSLVDKRNSLFK</sequence>
<dbReference type="InterPro" id="IPR035965">
    <property type="entry name" value="PAS-like_dom_sf"/>
</dbReference>
<dbReference type="Pfam" id="PF13426">
    <property type="entry name" value="PAS_9"/>
    <property type="match status" value="1"/>
</dbReference>
<dbReference type="Pfam" id="PF08447">
    <property type="entry name" value="PAS_3"/>
    <property type="match status" value="1"/>
</dbReference>
<feature type="transmembrane region" description="Helical" evidence="6">
    <location>
        <begin position="82"/>
        <end position="102"/>
    </location>
</feature>
<dbReference type="NCBIfam" id="TIGR00229">
    <property type="entry name" value="sensory_box"/>
    <property type="match status" value="2"/>
</dbReference>
<feature type="transmembrane region" description="Helical" evidence="6">
    <location>
        <begin position="114"/>
        <end position="136"/>
    </location>
</feature>
<evidence type="ECO:0000259" key="7">
    <source>
        <dbReference type="PROSITE" id="PS50112"/>
    </source>
</evidence>
<keyword evidence="10" id="KW-1185">Reference proteome</keyword>
<evidence type="ECO:0000256" key="3">
    <source>
        <dbReference type="ARBA" id="ARBA00022553"/>
    </source>
</evidence>
<evidence type="ECO:0000313" key="10">
    <source>
        <dbReference type="Proteomes" id="UP001597557"/>
    </source>
</evidence>
<keyword evidence="5" id="KW-0418">Kinase</keyword>
<evidence type="ECO:0000313" key="9">
    <source>
        <dbReference type="EMBL" id="MFD2873179.1"/>
    </source>
</evidence>
<evidence type="ECO:0000256" key="1">
    <source>
        <dbReference type="ARBA" id="ARBA00000085"/>
    </source>
</evidence>
<dbReference type="PANTHER" id="PTHR43304">
    <property type="entry name" value="PHYTOCHROME-LIKE PROTEIN CPH1"/>
    <property type="match status" value="1"/>
</dbReference>
<dbReference type="SMART" id="SM00086">
    <property type="entry name" value="PAC"/>
    <property type="match status" value="3"/>
</dbReference>
<keyword evidence="6" id="KW-0812">Transmembrane</keyword>
<dbReference type="InterPro" id="IPR001610">
    <property type="entry name" value="PAC"/>
</dbReference>
<dbReference type="Proteomes" id="UP001597557">
    <property type="component" value="Unassembled WGS sequence"/>
</dbReference>
<feature type="domain" description="PAS" evidence="7">
    <location>
        <begin position="211"/>
        <end position="266"/>
    </location>
</feature>
<organism evidence="9 10">
    <name type="scientific">Mucilaginibacter ximonensis</name>
    <dbReference type="NCBI Taxonomy" id="538021"/>
    <lineage>
        <taxon>Bacteria</taxon>
        <taxon>Pseudomonadati</taxon>
        <taxon>Bacteroidota</taxon>
        <taxon>Sphingobacteriia</taxon>
        <taxon>Sphingobacteriales</taxon>
        <taxon>Sphingobacteriaceae</taxon>
        <taxon>Mucilaginibacter</taxon>
    </lineage>
</organism>
<feature type="transmembrane region" description="Helical" evidence="6">
    <location>
        <begin position="20"/>
        <end position="41"/>
    </location>
</feature>
<protein>
    <recommendedName>
        <fullName evidence="2">histidine kinase</fullName>
        <ecNumber evidence="2">2.7.13.3</ecNumber>
    </recommendedName>
</protein>
<dbReference type="InterPro" id="IPR052162">
    <property type="entry name" value="Sensor_kinase/Photoreceptor"/>
</dbReference>
<keyword evidence="4" id="KW-0808">Transferase</keyword>
<reference evidence="10" key="1">
    <citation type="journal article" date="2019" name="Int. J. Syst. Evol. Microbiol.">
        <title>The Global Catalogue of Microorganisms (GCM) 10K type strain sequencing project: providing services to taxonomists for standard genome sequencing and annotation.</title>
        <authorList>
            <consortium name="The Broad Institute Genomics Platform"/>
            <consortium name="The Broad Institute Genome Sequencing Center for Infectious Disease"/>
            <person name="Wu L."/>
            <person name="Ma J."/>
        </authorList>
    </citation>
    <scope>NUCLEOTIDE SEQUENCE [LARGE SCALE GENOMIC DNA]</scope>
    <source>
        <strain evidence="10">KCTC 22437</strain>
    </source>
</reference>
<keyword evidence="3" id="KW-0597">Phosphoprotein</keyword>
<feature type="domain" description="PAS" evidence="7">
    <location>
        <begin position="336"/>
        <end position="411"/>
    </location>
</feature>
<comment type="caution">
    <text evidence="9">The sequence shown here is derived from an EMBL/GenBank/DDBJ whole genome shotgun (WGS) entry which is preliminary data.</text>
</comment>
<dbReference type="SUPFAM" id="SSF55785">
    <property type="entry name" value="PYP-like sensor domain (PAS domain)"/>
    <property type="match status" value="3"/>
</dbReference>
<evidence type="ECO:0000259" key="8">
    <source>
        <dbReference type="PROSITE" id="PS50113"/>
    </source>
</evidence>
<feature type="transmembrane region" description="Helical" evidence="6">
    <location>
        <begin position="156"/>
        <end position="174"/>
    </location>
</feature>
<name>A0ABW5YCM6_9SPHI</name>
<keyword evidence="6" id="KW-1133">Transmembrane helix</keyword>
<dbReference type="PANTHER" id="PTHR43304:SF1">
    <property type="entry name" value="PAC DOMAIN-CONTAINING PROTEIN"/>
    <property type="match status" value="1"/>
</dbReference>
<dbReference type="InterPro" id="IPR000700">
    <property type="entry name" value="PAS-assoc_C"/>
</dbReference>
<comment type="catalytic activity">
    <reaction evidence="1">
        <text>ATP + protein L-histidine = ADP + protein N-phospho-L-histidine.</text>
        <dbReference type="EC" id="2.7.13.3"/>
    </reaction>
</comment>
<proteinExistence type="predicted"/>
<dbReference type="Pfam" id="PF08448">
    <property type="entry name" value="PAS_4"/>
    <property type="match status" value="1"/>
</dbReference>
<dbReference type="InterPro" id="IPR000014">
    <property type="entry name" value="PAS"/>
</dbReference>
<dbReference type="CDD" id="cd00130">
    <property type="entry name" value="PAS"/>
    <property type="match status" value="2"/>
</dbReference>